<organism evidence="1 2">
    <name type="scientific">Linum tenue</name>
    <dbReference type="NCBI Taxonomy" id="586396"/>
    <lineage>
        <taxon>Eukaryota</taxon>
        <taxon>Viridiplantae</taxon>
        <taxon>Streptophyta</taxon>
        <taxon>Embryophyta</taxon>
        <taxon>Tracheophyta</taxon>
        <taxon>Spermatophyta</taxon>
        <taxon>Magnoliopsida</taxon>
        <taxon>eudicotyledons</taxon>
        <taxon>Gunneridae</taxon>
        <taxon>Pentapetalae</taxon>
        <taxon>rosids</taxon>
        <taxon>fabids</taxon>
        <taxon>Malpighiales</taxon>
        <taxon>Linaceae</taxon>
        <taxon>Linum</taxon>
    </lineage>
</organism>
<sequence>MISAGRVFFGTRWSSSLRCRLGFACFQKYGVIRAGAAAFLLNNPMWAIDYERVRSRKPPVAINFSRNAHLEQPSADKMTDRAAEVTSASSL</sequence>
<dbReference type="Proteomes" id="UP001154282">
    <property type="component" value="Unassembled WGS sequence"/>
</dbReference>
<dbReference type="AlphaFoldDB" id="A0AAV0HTF6"/>
<reference evidence="1" key="1">
    <citation type="submission" date="2022-08" db="EMBL/GenBank/DDBJ databases">
        <authorList>
            <person name="Gutierrez-Valencia J."/>
        </authorList>
    </citation>
    <scope>NUCLEOTIDE SEQUENCE</scope>
</reference>
<accession>A0AAV0HTF6</accession>
<dbReference type="EMBL" id="CAMGYJ010000002">
    <property type="protein sequence ID" value="CAI0388138.1"/>
    <property type="molecule type" value="Genomic_DNA"/>
</dbReference>
<protein>
    <submittedName>
        <fullName evidence="1">Uncharacterized protein</fullName>
    </submittedName>
</protein>
<gene>
    <name evidence="1" type="ORF">LITE_LOCUS5731</name>
</gene>
<name>A0AAV0HTF6_9ROSI</name>
<evidence type="ECO:0000313" key="1">
    <source>
        <dbReference type="EMBL" id="CAI0388138.1"/>
    </source>
</evidence>
<proteinExistence type="predicted"/>
<keyword evidence="2" id="KW-1185">Reference proteome</keyword>
<comment type="caution">
    <text evidence="1">The sequence shown here is derived from an EMBL/GenBank/DDBJ whole genome shotgun (WGS) entry which is preliminary data.</text>
</comment>
<evidence type="ECO:0000313" key="2">
    <source>
        <dbReference type="Proteomes" id="UP001154282"/>
    </source>
</evidence>